<feature type="chain" id="PRO_5011793899" evidence="1">
    <location>
        <begin position="22"/>
        <end position="380"/>
    </location>
</feature>
<name>A0A1H3W4Q1_9BACT</name>
<reference evidence="2 3" key="1">
    <citation type="submission" date="2016-10" db="EMBL/GenBank/DDBJ databases">
        <authorList>
            <person name="de Groot N.N."/>
        </authorList>
    </citation>
    <scope>NUCLEOTIDE SEQUENCE [LARGE SCALE GENOMIC DNA]</scope>
    <source>
        <strain evidence="2 3">Vu-144</strain>
    </source>
</reference>
<dbReference type="RefSeq" id="WP_091392958.1">
    <property type="nucleotide sequence ID" value="NZ_FNQY01000002.1"/>
</dbReference>
<accession>A0A1H3W4Q1</accession>
<dbReference type="Proteomes" id="UP000199041">
    <property type="component" value="Unassembled WGS sequence"/>
</dbReference>
<sequence>MKSVPLFITCLLLMSCSQLQAQYFDPHTDLLTGRQPLALPHKAIEKEGYTLDLGHGNQLFIPRMDSYPGSKSGLKILGPTRPLFEQVEKAYEALKDSLNNPLTIKKIQYLDFNGNIKILVHQKPASGEQTYYRMDGQTSLVKPDMDTITIAKVDSTSKDFKAAVLIFKLNSVSDLNKIVSADLVDRFIDSIDAAIPEKVANHLRWRYNVYGHYRLDDAQHFSGHLKTMPNATSSITLGLSADIQNIKNSFVPSASAGLSIYFHYRNQANSYNGLGLYWTPYFFFDKDADGKTNTYRNDFLFATYIAVTDKKAINPTFDFYLPVSLGYLIHRKGNFLEKNSFGFNMFGVKYGNATLKPFIYFHNLLKGVTPSIQLSIGIGK</sequence>
<dbReference type="PROSITE" id="PS51257">
    <property type="entry name" value="PROKAR_LIPOPROTEIN"/>
    <property type="match status" value="1"/>
</dbReference>
<evidence type="ECO:0000313" key="2">
    <source>
        <dbReference type="EMBL" id="SDZ81322.1"/>
    </source>
</evidence>
<keyword evidence="3" id="KW-1185">Reference proteome</keyword>
<proteinExistence type="predicted"/>
<dbReference type="AlphaFoldDB" id="A0A1H3W4Q1"/>
<protein>
    <submittedName>
        <fullName evidence="2">Uncharacterized protein</fullName>
    </submittedName>
</protein>
<keyword evidence="1" id="KW-0732">Signal</keyword>
<evidence type="ECO:0000256" key="1">
    <source>
        <dbReference type="SAM" id="SignalP"/>
    </source>
</evidence>
<dbReference type="EMBL" id="FNQY01000002">
    <property type="protein sequence ID" value="SDZ81322.1"/>
    <property type="molecule type" value="Genomic_DNA"/>
</dbReference>
<evidence type="ECO:0000313" key="3">
    <source>
        <dbReference type="Proteomes" id="UP000199041"/>
    </source>
</evidence>
<dbReference type="STRING" id="551991.SAMN05192529_10282"/>
<dbReference type="OrthoDB" id="664859at2"/>
<gene>
    <name evidence="2" type="ORF">SAMN05192529_10282</name>
</gene>
<feature type="signal peptide" evidence="1">
    <location>
        <begin position="1"/>
        <end position="21"/>
    </location>
</feature>
<organism evidence="2 3">
    <name type="scientific">Arachidicoccus rhizosphaerae</name>
    <dbReference type="NCBI Taxonomy" id="551991"/>
    <lineage>
        <taxon>Bacteria</taxon>
        <taxon>Pseudomonadati</taxon>
        <taxon>Bacteroidota</taxon>
        <taxon>Chitinophagia</taxon>
        <taxon>Chitinophagales</taxon>
        <taxon>Chitinophagaceae</taxon>
        <taxon>Arachidicoccus</taxon>
    </lineage>
</organism>